<organism evidence="3">
    <name type="scientific">marine sediment metagenome</name>
    <dbReference type="NCBI Taxonomy" id="412755"/>
    <lineage>
        <taxon>unclassified sequences</taxon>
        <taxon>metagenomes</taxon>
        <taxon>ecological metagenomes</taxon>
    </lineage>
</organism>
<protein>
    <recommendedName>
        <fullName evidence="2">TadE-like domain-containing protein</fullName>
    </recommendedName>
</protein>
<name>X1JE62_9ZZZZ</name>
<dbReference type="AlphaFoldDB" id="X1JE62"/>
<evidence type="ECO:0000256" key="1">
    <source>
        <dbReference type="SAM" id="Phobius"/>
    </source>
</evidence>
<comment type="caution">
    <text evidence="3">The sequence shown here is derived from an EMBL/GenBank/DDBJ whole genome shotgun (WGS) entry which is preliminary data.</text>
</comment>
<accession>X1JE62</accession>
<proteinExistence type="predicted"/>
<dbReference type="Pfam" id="PF07811">
    <property type="entry name" value="TadE"/>
    <property type="match status" value="1"/>
</dbReference>
<feature type="transmembrane region" description="Helical" evidence="1">
    <location>
        <begin position="15"/>
        <end position="34"/>
    </location>
</feature>
<sequence length="150" mass="17080">MVNSNSNPTWDRGSVLLIVAILLPVFILLLGFVVDIGRAFLYKEEINKACMVAAEEASKCIDIEAAQDFGVNRLADNYPDIIYEFFYRNYKSTADCSINYLNYNVIESIDNPKYIEVYCEADVSCFFLKIISINSITVHTKANGRLRRIK</sequence>
<dbReference type="EMBL" id="BARU01025574">
    <property type="protein sequence ID" value="GAH68038.1"/>
    <property type="molecule type" value="Genomic_DNA"/>
</dbReference>
<evidence type="ECO:0000313" key="3">
    <source>
        <dbReference type="EMBL" id="GAH68038.1"/>
    </source>
</evidence>
<dbReference type="InterPro" id="IPR012495">
    <property type="entry name" value="TadE-like_dom"/>
</dbReference>
<keyword evidence="1" id="KW-0472">Membrane</keyword>
<keyword evidence="1" id="KW-0812">Transmembrane</keyword>
<feature type="domain" description="TadE-like" evidence="2">
    <location>
        <begin position="20"/>
        <end position="54"/>
    </location>
</feature>
<evidence type="ECO:0000259" key="2">
    <source>
        <dbReference type="Pfam" id="PF07811"/>
    </source>
</evidence>
<gene>
    <name evidence="3" type="ORF">S03H2_41187</name>
</gene>
<reference evidence="3" key="1">
    <citation type="journal article" date="2014" name="Front. Microbiol.">
        <title>High frequency of phylogenetically diverse reductive dehalogenase-homologous genes in deep subseafloor sedimentary metagenomes.</title>
        <authorList>
            <person name="Kawai M."/>
            <person name="Futagami T."/>
            <person name="Toyoda A."/>
            <person name="Takaki Y."/>
            <person name="Nishi S."/>
            <person name="Hori S."/>
            <person name="Arai W."/>
            <person name="Tsubouchi T."/>
            <person name="Morono Y."/>
            <person name="Uchiyama I."/>
            <person name="Ito T."/>
            <person name="Fujiyama A."/>
            <person name="Inagaki F."/>
            <person name="Takami H."/>
        </authorList>
    </citation>
    <scope>NUCLEOTIDE SEQUENCE</scope>
    <source>
        <strain evidence="3">Expedition CK06-06</strain>
    </source>
</reference>
<keyword evidence="1" id="KW-1133">Transmembrane helix</keyword>